<comment type="caution">
    <text evidence="2">The sequence shown here is derived from an EMBL/GenBank/DDBJ whole genome shotgun (WGS) entry which is preliminary data.</text>
</comment>
<dbReference type="SUPFAM" id="SSF160631">
    <property type="entry name" value="SMI1/KNR4-like"/>
    <property type="match status" value="1"/>
</dbReference>
<reference evidence="3" key="1">
    <citation type="journal article" date="2019" name="Int. J. Syst. Evol. Microbiol.">
        <title>The Global Catalogue of Microorganisms (GCM) 10K type strain sequencing project: providing services to taxonomists for standard genome sequencing and annotation.</title>
        <authorList>
            <consortium name="The Broad Institute Genomics Platform"/>
            <consortium name="The Broad Institute Genome Sequencing Center for Infectious Disease"/>
            <person name="Wu L."/>
            <person name="Ma J."/>
        </authorList>
    </citation>
    <scope>NUCLEOTIDE SEQUENCE [LARGE SCALE GENOMIC DNA]</scope>
    <source>
        <strain evidence="3">CCUG 50347</strain>
    </source>
</reference>
<organism evidence="2 3">
    <name type="scientific">Actinomycetospora chibensis</name>
    <dbReference type="NCBI Taxonomy" id="663606"/>
    <lineage>
        <taxon>Bacteria</taxon>
        <taxon>Bacillati</taxon>
        <taxon>Actinomycetota</taxon>
        <taxon>Actinomycetes</taxon>
        <taxon>Pseudonocardiales</taxon>
        <taxon>Pseudonocardiaceae</taxon>
        <taxon>Actinomycetospora</taxon>
    </lineage>
</organism>
<dbReference type="InterPro" id="IPR018958">
    <property type="entry name" value="Knr4/Smi1-like_dom"/>
</dbReference>
<dbReference type="PANTHER" id="PTHR47432:SF1">
    <property type="entry name" value="CELL WALL ASSEMBLY REGULATOR SMI1"/>
    <property type="match status" value="1"/>
</dbReference>
<evidence type="ECO:0000313" key="2">
    <source>
        <dbReference type="EMBL" id="MFC4836088.1"/>
    </source>
</evidence>
<dbReference type="Proteomes" id="UP001595909">
    <property type="component" value="Unassembled WGS sequence"/>
</dbReference>
<dbReference type="RefSeq" id="WP_274188412.1">
    <property type="nucleotide sequence ID" value="NZ_BAABHN010000054.1"/>
</dbReference>
<dbReference type="EMBL" id="JBHSIM010000054">
    <property type="protein sequence ID" value="MFC4836088.1"/>
    <property type="molecule type" value="Genomic_DNA"/>
</dbReference>
<gene>
    <name evidence="2" type="ORF">ACFPEL_27020</name>
</gene>
<proteinExistence type="predicted"/>
<name>A0ABV9RPC8_9PSEU</name>
<protein>
    <submittedName>
        <fullName evidence="2">SMI1/KNR4 family protein</fullName>
    </submittedName>
</protein>
<keyword evidence="3" id="KW-1185">Reference proteome</keyword>
<feature type="domain" description="Knr4/Smi1-like" evidence="1">
    <location>
        <begin position="45"/>
        <end position="172"/>
    </location>
</feature>
<evidence type="ECO:0000313" key="3">
    <source>
        <dbReference type="Proteomes" id="UP001595909"/>
    </source>
</evidence>
<dbReference type="Pfam" id="PF09346">
    <property type="entry name" value="SMI1_KNR4"/>
    <property type="match status" value="1"/>
</dbReference>
<dbReference type="InterPro" id="IPR037883">
    <property type="entry name" value="Knr4/Smi1-like_sf"/>
</dbReference>
<evidence type="ECO:0000259" key="1">
    <source>
        <dbReference type="Pfam" id="PF09346"/>
    </source>
</evidence>
<sequence length="200" mass="21745">MTVEDLWWRWVDRLEERGWGARRVLRPPAGQDVLVAAFEPVGGVPPELAAVYRLADGQIGIRDAGGVSTNLFPGYEFLSLAGARRAWQGWADIRASYAPEDFDDMITVRGDDPVHRSYTRAAWWPFAEDGGGNHLLLDLDPAPGGTVGQVIVAGPDEDERRVLAPGFVAYLAALLDADLDDPDPGALAEGVAWWDAPGLR</sequence>
<dbReference type="InterPro" id="IPR051873">
    <property type="entry name" value="KNR4/SMI1_regulator"/>
</dbReference>
<accession>A0ABV9RPC8</accession>
<dbReference type="PANTHER" id="PTHR47432">
    <property type="entry name" value="CELL WALL ASSEMBLY REGULATOR SMI1"/>
    <property type="match status" value="1"/>
</dbReference>